<evidence type="ECO:0000256" key="5">
    <source>
        <dbReference type="ARBA" id="ARBA00022840"/>
    </source>
</evidence>
<dbReference type="InterPro" id="IPR036565">
    <property type="entry name" value="Mur-like_cat_sf"/>
</dbReference>
<proteinExistence type="inferred from homology"/>
<comment type="similarity">
    <text evidence="1">Belongs to the folylpolyglutamate synthase family.</text>
</comment>
<keyword evidence="3" id="KW-0479">Metal-binding</keyword>
<accession>A0AAV9JW82</accession>
<dbReference type="InterPro" id="IPR036615">
    <property type="entry name" value="Mur_ligase_C_dom_sf"/>
</dbReference>
<dbReference type="PANTHER" id="PTHR11136:SF0">
    <property type="entry name" value="DIHYDROFOLATE SYNTHETASE-RELATED"/>
    <property type="match status" value="1"/>
</dbReference>
<dbReference type="GO" id="GO:0005524">
    <property type="term" value="F:ATP binding"/>
    <property type="evidence" value="ECO:0007669"/>
    <property type="project" value="UniProtKB-KW"/>
</dbReference>
<dbReference type="Proteomes" id="UP001324427">
    <property type="component" value="Unassembled WGS sequence"/>
</dbReference>
<evidence type="ECO:0000256" key="4">
    <source>
        <dbReference type="ARBA" id="ARBA00022741"/>
    </source>
</evidence>
<organism evidence="7 8">
    <name type="scientific">Oleoguttula mirabilis</name>
    <dbReference type="NCBI Taxonomy" id="1507867"/>
    <lineage>
        <taxon>Eukaryota</taxon>
        <taxon>Fungi</taxon>
        <taxon>Dikarya</taxon>
        <taxon>Ascomycota</taxon>
        <taxon>Pezizomycotina</taxon>
        <taxon>Dothideomycetes</taxon>
        <taxon>Dothideomycetidae</taxon>
        <taxon>Mycosphaerellales</taxon>
        <taxon>Teratosphaeriaceae</taxon>
        <taxon>Oleoguttula</taxon>
    </lineage>
</organism>
<evidence type="ECO:0000313" key="8">
    <source>
        <dbReference type="Proteomes" id="UP001324427"/>
    </source>
</evidence>
<dbReference type="PANTHER" id="PTHR11136">
    <property type="entry name" value="FOLYLPOLYGLUTAMATE SYNTHASE-RELATED"/>
    <property type="match status" value="1"/>
</dbReference>
<sequence length="484" mass="53084">MIELGLQRISRLLAKTPLPWRAIHVAGTNGKGSICAYASAMLEAYNRSPYRAAHEHTALKHARFTSPHLIDRWDCITINQETVPYKLFEHVEKQVLKRNEQEGIAASEFELLTATAFEIFTHEEVDVGVVEVGMGGRLDATNIIGQPVDWALSGYVDRAVFRPPPLVTAISKIGLDHQAFLGSTLEDIAKEKAGIMKPEVPVVWDLSNARDVIRVLKSKATESRVVKLLDPELPIPLMDADIANALFAVEIFPDARRKKGLVGPLPEHQRRNLSVAFRATWTALQALGRLPARCDTATRENQSAMGLLGNEMVSRAAYDTRYPGRLQRISIDVLIGKRQEILLDGAHNVQSADVLAREVITMRERSRGNVTWVVAASDTKDVSEILSPLLQAGDRVFAVEFGPVDGMPWVHAMAAEKLAQAARDVVQDVEVHACGNDVLSALRAASGTARGDAMVVAGSLYLVGDVLRLRRNACASTHISKRGR</sequence>
<dbReference type="InterPro" id="IPR001645">
    <property type="entry name" value="Folylpolyglutamate_synth"/>
</dbReference>
<evidence type="ECO:0000256" key="3">
    <source>
        <dbReference type="ARBA" id="ARBA00022723"/>
    </source>
</evidence>
<dbReference type="InterPro" id="IPR018109">
    <property type="entry name" value="Folylpolyglutamate_synth_CS"/>
</dbReference>
<comment type="caution">
    <text evidence="7">The sequence shown here is derived from an EMBL/GenBank/DDBJ whole genome shotgun (WGS) entry which is preliminary data.</text>
</comment>
<keyword evidence="5" id="KW-0067">ATP-binding</keyword>
<dbReference type="GO" id="GO:0005829">
    <property type="term" value="C:cytosol"/>
    <property type="evidence" value="ECO:0007669"/>
    <property type="project" value="TreeGrafter"/>
</dbReference>
<evidence type="ECO:0000256" key="1">
    <source>
        <dbReference type="ARBA" id="ARBA00008276"/>
    </source>
</evidence>
<protein>
    <recommendedName>
        <fullName evidence="9">Dihydrofolate synthetase</fullName>
    </recommendedName>
</protein>
<name>A0AAV9JW82_9PEZI</name>
<dbReference type="PROSITE" id="PS01012">
    <property type="entry name" value="FOLYLPOLYGLU_SYNT_2"/>
    <property type="match status" value="1"/>
</dbReference>
<dbReference type="GO" id="GO:0004326">
    <property type="term" value="F:tetrahydrofolylpolyglutamate synthase activity"/>
    <property type="evidence" value="ECO:0007669"/>
    <property type="project" value="InterPro"/>
</dbReference>
<dbReference type="AlphaFoldDB" id="A0AAV9JW82"/>
<dbReference type="GO" id="GO:0046872">
    <property type="term" value="F:metal ion binding"/>
    <property type="evidence" value="ECO:0007669"/>
    <property type="project" value="UniProtKB-KW"/>
</dbReference>
<dbReference type="Gene3D" id="3.40.1190.10">
    <property type="entry name" value="Mur-like, catalytic domain"/>
    <property type="match status" value="1"/>
</dbReference>
<evidence type="ECO:0008006" key="9">
    <source>
        <dbReference type="Google" id="ProtNLM"/>
    </source>
</evidence>
<keyword evidence="2" id="KW-0436">Ligase</keyword>
<dbReference type="GO" id="GO:0005739">
    <property type="term" value="C:mitochondrion"/>
    <property type="evidence" value="ECO:0007669"/>
    <property type="project" value="TreeGrafter"/>
</dbReference>
<keyword evidence="6" id="KW-0460">Magnesium</keyword>
<keyword evidence="8" id="KW-1185">Reference proteome</keyword>
<keyword evidence="4" id="KW-0547">Nucleotide-binding</keyword>
<evidence type="ECO:0000313" key="7">
    <source>
        <dbReference type="EMBL" id="KAK4549870.1"/>
    </source>
</evidence>
<dbReference type="Gene3D" id="3.90.190.20">
    <property type="entry name" value="Mur ligase, C-terminal domain"/>
    <property type="match status" value="1"/>
</dbReference>
<dbReference type="GO" id="GO:0008841">
    <property type="term" value="F:dihydrofolate synthase activity"/>
    <property type="evidence" value="ECO:0007669"/>
    <property type="project" value="TreeGrafter"/>
</dbReference>
<dbReference type="NCBIfam" id="TIGR01499">
    <property type="entry name" value="folC"/>
    <property type="match status" value="1"/>
</dbReference>
<evidence type="ECO:0000256" key="6">
    <source>
        <dbReference type="ARBA" id="ARBA00022842"/>
    </source>
</evidence>
<reference evidence="7 8" key="1">
    <citation type="submission" date="2021-11" db="EMBL/GenBank/DDBJ databases">
        <title>Black yeast isolated from Biological Soil Crust.</title>
        <authorList>
            <person name="Kurbessoian T."/>
        </authorList>
    </citation>
    <scope>NUCLEOTIDE SEQUENCE [LARGE SCALE GENOMIC DNA]</scope>
    <source>
        <strain evidence="7 8">CCFEE 5522</strain>
    </source>
</reference>
<dbReference type="EMBL" id="JAVFHQ010000003">
    <property type="protein sequence ID" value="KAK4549870.1"/>
    <property type="molecule type" value="Genomic_DNA"/>
</dbReference>
<dbReference type="SUPFAM" id="SSF53244">
    <property type="entry name" value="MurD-like peptide ligases, peptide-binding domain"/>
    <property type="match status" value="1"/>
</dbReference>
<evidence type="ECO:0000256" key="2">
    <source>
        <dbReference type="ARBA" id="ARBA00022598"/>
    </source>
</evidence>
<dbReference type="SUPFAM" id="SSF53623">
    <property type="entry name" value="MurD-like peptide ligases, catalytic domain"/>
    <property type="match status" value="1"/>
</dbReference>
<gene>
    <name evidence="7" type="ORF">LTR36_005171</name>
</gene>